<evidence type="ECO:0000313" key="1">
    <source>
        <dbReference type="EMBL" id="BDV42163.1"/>
    </source>
</evidence>
<accession>A0ABN6VPL7</accession>
<dbReference type="InterPro" id="IPR009200">
    <property type="entry name" value="DUF1269_membrane"/>
</dbReference>
<dbReference type="EMBL" id="AP027151">
    <property type="protein sequence ID" value="BDV42163.1"/>
    <property type="molecule type" value="Genomic_DNA"/>
</dbReference>
<proteinExistence type="predicted"/>
<sequence length="177" mass="18930">MSELIVAGFKGEFAAEEVLLNLFKLEQVHLVDLEDAAVAARKPDGTVRIRHSNVLVGADASVGSEVGLLIGTLLLNPLMCTLIGGLVGAAMGGATRTLEHIGVQEEFINDIAETLKPNSSALFILIRRSLPDKVIEELARFKGKIVRTSLSPKKEAELKNILLENVSLKKGPVPPSS</sequence>
<protein>
    <submittedName>
        <fullName evidence="1">Membrane protein</fullName>
    </submittedName>
</protein>
<dbReference type="RefSeq" id="WP_282002441.1">
    <property type="nucleotide sequence ID" value="NZ_AP027151.1"/>
</dbReference>
<evidence type="ECO:0000313" key="2">
    <source>
        <dbReference type="Proteomes" id="UP001317705"/>
    </source>
</evidence>
<dbReference type="Pfam" id="PF06897">
    <property type="entry name" value="DUF1269"/>
    <property type="match status" value="1"/>
</dbReference>
<dbReference type="Proteomes" id="UP001317705">
    <property type="component" value="Chromosome"/>
</dbReference>
<name>A0ABN6VPL7_9BACT</name>
<keyword evidence="2" id="KW-1185">Reference proteome</keyword>
<gene>
    <name evidence="1" type="ORF">GURASL_10860</name>
</gene>
<organism evidence="1 2">
    <name type="scientific">Geotalea uraniireducens</name>
    <dbReference type="NCBI Taxonomy" id="351604"/>
    <lineage>
        <taxon>Bacteria</taxon>
        <taxon>Pseudomonadati</taxon>
        <taxon>Thermodesulfobacteriota</taxon>
        <taxon>Desulfuromonadia</taxon>
        <taxon>Geobacterales</taxon>
        <taxon>Geobacteraceae</taxon>
        <taxon>Geotalea</taxon>
    </lineage>
</organism>
<reference evidence="1 2" key="1">
    <citation type="submission" date="2022-12" db="EMBL/GenBank/DDBJ databases">
        <title>Polyphasic characterization of Geotalea uranireducens NIT-SL11 newly isolated from a complex of sewage sludge and microbially reduced graphene oxide.</title>
        <authorList>
            <person name="Xie L."/>
            <person name="Yoshida N."/>
            <person name="Meng L."/>
        </authorList>
    </citation>
    <scope>NUCLEOTIDE SEQUENCE [LARGE SCALE GENOMIC DNA]</scope>
    <source>
        <strain evidence="1 2">NIT-SL11</strain>
    </source>
</reference>